<dbReference type="GO" id="GO:0008851">
    <property type="term" value="F:ethanolamine ammonia-lyase activity"/>
    <property type="evidence" value="ECO:0007669"/>
    <property type="project" value="UniProtKB-UniRule"/>
</dbReference>
<evidence type="ECO:0000256" key="1">
    <source>
        <dbReference type="ARBA" id="ARBA00022628"/>
    </source>
</evidence>
<dbReference type="GO" id="GO:0031471">
    <property type="term" value="C:ethanolamine degradation polyhedral organelle"/>
    <property type="evidence" value="ECO:0007669"/>
    <property type="project" value="UniProtKB-UniRule"/>
</dbReference>
<dbReference type="EC" id="4.3.1.7" evidence="5"/>
<dbReference type="GO" id="GO:0006520">
    <property type="term" value="P:amino acid metabolic process"/>
    <property type="evidence" value="ECO:0007669"/>
    <property type="project" value="InterPro"/>
</dbReference>
<evidence type="ECO:0000256" key="5">
    <source>
        <dbReference type="HAMAP-Rule" id="MF_00601"/>
    </source>
</evidence>
<keyword evidence="2 5" id="KW-0456">Lyase</keyword>
<keyword evidence="8" id="KW-1185">Reference proteome</keyword>
<dbReference type="InterPro" id="IPR042251">
    <property type="entry name" value="EutC_C"/>
</dbReference>
<evidence type="ECO:0000256" key="6">
    <source>
        <dbReference type="SAM" id="MobiDB-lite"/>
    </source>
</evidence>
<organism evidence="7 8">
    <name type="scientific">Rugamonas rubra</name>
    <dbReference type="NCBI Taxonomy" id="758825"/>
    <lineage>
        <taxon>Bacteria</taxon>
        <taxon>Pseudomonadati</taxon>
        <taxon>Pseudomonadota</taxon>
        <taxon>Betaproteobacteria</taxon>
        <taxon>Burkholderiales</taxon>
        <taxon>Oxalobacteraceae</taxon>
        <taxon>Telluria group</taxon>
        <taxon>Rugamonas</taxon>
    </lineage>
</organism>
<dbReference type="OrthoDB" id="114248at2"/>
<dbReference type="EMBL" id="FOTW01000017">
    <property type="protein sequence ID" value="SFM31923.1"/>
    <property type="molecule type" value="Genomic_DNA"/>
</dbReference>
<comment type="cofactor">
    <cofactor evidence="5">
        <name>adenosylcob(III)alamin</name>
        <dbReference type="ChEBI" id="CHEBI:18408"/>
    </cofactor>
    <text evidence="5">Binds between the large and small subunits.</text>
</comment>
<dbReference type="InterPro" id="IPR009246">
    <property type="entry name" value="EutC"/>
</dbReference>
<keyword evidence="4 5" id="KW-1283">Bacterial microcompartment</keyword>
<feature type="binding site" evidence="5">
    <location>
        <position position="225"/>
    </location>
    <ligand>
        <name>adenosylcob(III)alamin</name>
        <dbReference type="ChEBI" id="CHEBI:18408"/>
    </ligand>
</feature>
<dbReference type="GO" id="GO:0009350">
    <property type="term" value="C:ethanolamine ammonia-lyase complex"/>
    <property type="evidence" value="ECO:0007669"/>
    <property type="project" value="UniProtKB-UniRule"/>
</dbReference>
<evidence type="ECO:0000256" key="3">
    <source>
        <dbReference type="ARBA" id="ARBA00023285"/>
    </source>
</evidence>
<evidence type="ECO:0000256" key="2">
    <source>
        <dbReference type="ARBA" id="ARBA00023239"/>
    </source>
</evidence>
<feature type="compositionally biased region" description="Low complexity" evidence="6">
    <location>
        <begin position="124"/>
        <end position="141"/>
    </location>
</feature>
<evidence type="ECO:0000313" key="8">
    <source>
        <dbReference type="Proteomes" id="UP000199470"/>
    </source>
</evidence>
<dbReference type="PANTHER" id="PTHR39330">
    <property type="entry name" value="ETHANOLAMINE AMMONIA-LYASE LIGHT CHAIN"/>
    <property type="match status" value="1"/>
</dbReference>
<dbReference type="UniPathway" id="UPA00560"/>
<dbReference type="Gene3D" id="3.40.50.11240">
    <property type="entry name" value="Ethanolamine ammonia-lyase light chain (EutC)"/>
    <property type="match status" value="1"/>
</dbReference>
<comment type="subcellular location">
    <subcellularLocation>
        <location evidence="5">Bacterial microcompartment</location>
    </subcellularLocation>
</comment>
<dbReference type="GO" id="GO:0046336">
    <property type="term" value="P:ethanolamine catabolic process"/>
    <property type="evidence" value="ECO:0007669"/>
    <property type="project" value="UniProtKB-UniRule"/>
</dbReference>
<dbReference type="RefSeq" id="WP_093389124.1">
    <property type="nucleotide sequence ID" value="NZ_FOTW01000017.1"/>
</dbReference>
<dbReference type="Pfam" id="PF05985">
    <property type="entry name" value="EutC"/>
    <property type="match status" value="1"/>
</dbReference>
<accession>A0A1I4PWW1</accession>
<dbReference type="NCBIfam" id="NF003971">
    <property type="entry name" value="PRK05465.1"/>
    <property type="match status" value="1"/>
</dbReference>
<evidence type="ECO:0000313" key="7">
    <source>
        <dbReference type="EMBL" id="SFM31923.1"/>
    </source>
</evidence>
<dbReference type="GO" id="GO:0031419">
    <property type="term" value="F:cobalamin binding"/>
    <property type="evidence" value="ECO:0007669"/>
    <property type="project" value="UniProtKB-UniRule"/>
</dbReference>
<feature type="region of interest" description="Disordered" evidence="6">
    <location>
        <begin position="124"/>
        <end position="144"/>
    </location>
</feature>
<dbReference type="STRING" id="758825.SAMN02982985_03649"/>
<comment type="catalytic activity">
    <reaction evidence="5">
        <text>ethanolamine = acetaldehyde + NH4(+)</text>
        <dbReference type="Rhea" id="RHEA:15313"/>
        <dbReference type="ChEBI" id="CHEBI:15343"/>
        <dbReference type="ChEBI" id="CHEBI:28938"/>
        <dbReference type="ChEBI" id="CHEBI:57603"/>
        <dbReference type="EC" id="4.3.1.7"/>
    </reaction>
</comment>
<keyword evidence="1 5" id="KW-0846">Cobalamin</keyword>
<comment type="pathway">
    <text evidence="5">Amine and polyamine degradation; ethanolamine degradation.</text>
</comment>
<evidence type="ECO:0000256" key="4">
    <source>
        <dbReference type="ARBA" id="ARBA00024446"/>
    </source>
</evidence>
<comment type="subunit">
    <text evidence="5">The basic unit is a heterodimer which dimerizes to form tetramers. The heterotetramers trimerize; 6 large subunits form a core ring with 6 small subunits projecting outwards.</text>
</comment>
<dbReference type="Proteomes" id="UP000199470">
    <property type="component" value="Unassembled WGS sequence"/>
</dbReference>
<comment type="similarity">
    <text evidence="5">Belongs to the EutC family.</text>
</comment>
<dbReference type="PANTHER" id="PTHR39330:SF1">
    <property type="entry name" value="ETHANOLAMINE AMMONIA-LYASE SMALL SUBUNIT"/>
    <property type="match status" value="1"/>
</dbReference>
<feature type="binding site" evidence="5">
    <location>
        <position position="204"/>
    </location>
    <ligand>
        <name>adenosylcob(III)alamin</name>
        <dbReference type="ChEBI" id="CHEBI:18408"/>
    </ligand>
</feature>
<dbReference type="AlphaFoldDB" id="A0A1I4PWW1"/>
<sequence>MSQHDKDKTGHQEQRDGAAARDEVVTANPWQALRRFTAARIALGRSGVSLPTAPQLDFQLAHARARDAVHLPLDHAALAAALTADSGLPCLALHSAAQNRHVYLQRPDLGRRLDEPSRRLLQAHGAAPAPGQGGDDAASAGVRRTGPDGAVAGAGYDLAFVIADGLSALAIEQNALPFLRVMLARLAAEQWSLAPLALVDQGRVAVGDEVGQLLGARAVVVLVGERPGLSSPDSMGLYLTWAPQVGLTDASRNCISNVRPAGLRYEEAAYKLHYLLEQSRLRQLSGVALKDETGGADGALAAPQRNFLLDLD</sequence>
<protein>
    <recommendedName>
        <fullName evidence="5">Ethanolamine ammonia-lyase small subunit</fullName>
        <shortName evidence="5">EAL small subunit</shortName>
        <ecNumber evidence="5">4.3.1.7</ecNumber>
    </recommendedName>
</protein>
<comment type="function">
    <text evidence="5">Catalyzes the deamination of various vicinal amino-alcohols to oxo compounds. Allows this organism to utilize ethanolamine as the sole source of nitrogen and carbon in the presence of external vitamin B12.</text>
</comment>
<feature type="region of interest" description="Disordered" evidence="6">
    <location>
        <begin position="1"/>
        <end position="23"/>
    </location>
</feature>
<name>A0A1I4PWW1_9BURK</name>
<dbReference type="Gene3D" id="1.10.30.40">
    <property type="entry name" value="Ethanolamine ammonia-lyase light chain (EutC), N-terminal domain"/>
    <property type="match status" value="1"/>
</dbReference>
<dbReference type="PIRSF" id="PIRSF018982">
    <property type="entry name" value="EutC"/>
    <property type="match status" value="1"/>
</dbReference>
<dbReference type="InterPro" id="IPR042255">
    <property type="entry name" value="EutC_N"/>
</dbReference>
<dbReference type="HAMAP" id="MF_00601">
    <property type="entry name" value="EutC"/>
    <property type="match status" value="1"/>
</dbReference>
<keyword evidence="3 5" id="KW-0170">Cobalt</keyword>
<reference evidence="7 8" key="1">
    <citation type="submission" date="2016-10" db="EMBL/GenBank/DDBJ databases">
        <authorList>
            <person name="de Groot N.N."/>
        </authorList>
    </citation>
    <scope>NUCLEOTIDE SEQUENCE [LARGE SCALE GENOMIC DNA]</scope>
    <source>
        <strain evidence="7 8">ATCC 43154</strain>
    </source>
</reference>
<proteinExistence type="inferred from homology"/>
<feature type="binding site" evidence="5">
    <location>
        <position position="254"/>
    </location>
    <ligand>
        <name>adenosylcob(III)alamin</name>
        <dbReference type="ChEBI" id="CHEBI:18408"/>
    </ligand>
</feature>
<gene>
    <name evidence="5" type="primary">eutC</name>
    <name evidence="7" type="ORF">SAMN02982985_03649</name>
</gene>